<dbReference type="AlphaFoldDB" id="A0A975ZV28"/>
<dbReference type="GO" id="GO:0043720">
    <property type="term" value="F:3-keto-5-aminohexanoate cleavage activity"/>
    <property type="evidence" value="ECO:0007669"/>
    <property type="project" value="InterPro"/>
</dbReference>
<dbReference type="Gene3D" id="3.20.20.70">
    <property type="entry name" value="Aldolase class I"/>
    <property type="match status" value="1"/>
</dbReference>
<dbReference type="Proteomes" id="UP000256297">
    <property type="component" value="Chromosome CBM2589_b"/>
</dbReference>
<reference evidence="1 2" key="1">
    <citation type="submission" date="2018-01" db="EMBL/GenBank/DDBJ databases">
        <authorList>
            <person name="Clerissi C."/>
        </authorList>
    </citation>
    <scope>NUCLEOTIDE SEQUENCE [LARGE SCALE GENOMIC DNA]</scope>
    <source>
        <strain evidence="1">Cupriavidus taiwanensis STM 3521</strain>
    </source>
</reference>
<evidence type="ECO:0000313" key="2">
    <source>
        <dbReference type="Proteomes" id="UP000256297"/>
    </source>
</evidence>
<comment type="caution">
    <text evidence="1">The sequence shown here is derived from an EMBL/GenBank/DDBJ whole genome shotgun (WGS) entry which is preliminary data.</text>
</comment>
<dbReference type="EMBL" id="OFSP01000001">
    <property type="protein sequence ID" value="SOY39757.1"/>
    <property type="molecule type" value="Genomic_DNA"/>
</dbReference>
<gene>
    <name evidence="1" type="ORF">CBM2589_B10048</name>
</gene>
<proteinExistence type="predicted"/>
<organism evidence="1 2">
    <name type="scientific">Cupriavidus taiwanensis</name>
    <dbReference type="NCBI Taxonomy" id="164546"/>
    <lineage>
        <taxon>Bacteria</taxon>
        <taxon>Pseudomonadati</taxon>
        <taxon>Pseudomonadota</taxon>
        <taxon>Betaproteobacteria</taxon>
        <taxon>Burkholderiales</taxon>
        <taxon>Burkholderiaceae</taxon>
        <taxon>Cupriavidus</taxon>
    </lineage>
</organism>
<dbReference type="Pfam" id="PF05853">
    <property type="entry name" value="BKACE"/>
    <property type="match status" value="1"/>
</dbReference>
<dbReference type="InterPro" id="IPR013785">
    <property type="entry name" value="Aldolase_TIM"/>
</dbReference>
<name>A0A975ZV28_9BURK</name>
<evidence type="ECO:0008006" key="3">
    <source>
        <dbReference type="Google" id="ProtNLM"/>
    </source>
</evidence>
<sequence>MMRKGTCNVPRILTWVAIGGGFEAPNLYNLANFVRACPNGSVLTLETSMLNVLPLNMMAIAMGLHVRCGIEDNIWTQRRDRKMGTVEQIEQLVRMSREFGRDVANGKIGTFYGSAEETLAENGFAANRKPGQVGFTRHAGRR</sequence>
<protein>
    <recommendedName>
        <fullName evidence="3">3-keto-5-aminohexanoate cleavage enzyme</fullName>
    </recommendedName>
</protein>
<dbReference type="InterPro" id="IPR008567">
    <property type="entry name" value="BKACE"/>
</dbReference>
<evidence type="ECO:0000313" key="1">
    <source>
        <dbReference type="EMBL" id="SOY39757.1"/>
    </source>
</evidence>
<accession>A0A975ZV28</accession>